<dbReference type="WBParaSite" id="ALUE_0002263601-mRNA-1">
    <property type="protein sequence ID" value="ALUE_0002263601-mRNA-1"/>
    <property type="gene ID" value="ALUE_0002263601"/>
</dbReference>
<name>A0A0M3IV58_ASCLU</name>
<proteinExistence type="predicted"/>
<accession>A0A0M3IV58</accession>
<dbReference type="AlphaFoldDB" id="A0A0M3IV58"/>
<evidence type="ECO:0000256" key="1">
    <source>
        <dbReference type="SAM" id="MobiDB-lite"/>
    </source>
</evidence>
<evidence type="ECO:0000313" key="2">
    <source>
        <dbReference type="Proteomes" id="UP000036681"/>
    </source>
</evidence>
<protein>
    <submittedName>
        <fullName evidence="3">Transposase</fullName>
    </submittedName>
</protein>
<dbReference type="Proteomes" id="UP000036681">
    <property type="component" value="Unplaced"/>
</dbReference>
<sequence length="86" mass="9475">MSTLSRKVAHPLKRDRPGDRLSIPLASNMMTASSFTVGSSEEVKRPRLTAGITSAEFGERPAKFSTRDAVRLLEEALKSWDAGDRQ</sequence>
<keyword evidence="2" id="KW-1185">Reference proteome</keyword>
<reference evidence="3" key="1">
    <citation type="submission" date="2017-02" db="UniProtKB">
        <authorList>
            <consortium name="WormBaseParasite"/>
        </authorList>
    </citation>
    <scope>IDENTIFICATION</scope>
</reference>
<organism evidence="2 3">
    <name type="scientific">Ascaris lumbricoides</name>
    <name type="common">Giant roundworm</name>
    <dbReference type="NCBI Taxonomy" id="6252"/>
    <lineage>
        <taxon>Eukaryota</taxon>
        <taxon>Metazoa</taxon>
        <taxon>Ecdysozoa</taxon>
        <taxon>Nematoda</taxon>
        <taxon>Chromadorea</taxon>
        <taxon>Rhabditida</taxon>
        <taxon>Spirurina</taxon>
        <taxon>Ascaridomorpha</taxon>
        <taxon>Ascaridoidea</taxon>
        <taxon>Ascarididae</taxon>
        <taxon>Ascaris</taxon>
    </lineage>
</organism>
<feature type="region of interest" description="Disordered" evidence="1">
    <location>
        <begin position="1"/>
        <end position="22"/>
    </location>
</feature>
<evidence type="ECO:0000313" key="3">
    <source>
        <dbReference type="WBParaSite" id="ALUE_0002263601-mRNA-1"/>
    </source>
</evidence>